<comment type="caution">
    <text evidence="1">The sequence shown here is derived from an EMBL/GenBank/DDBJ whole genome shotgun (WGS) entry which is preliminary data.</text>
</comment>
<proteinExistence type="predicted"/>
<sequence length="111" mass="12893">MRYREVIYTVCYIDKEPQVVSTRRCQLPCLHTTGVLIQSQHKLAANRPRDTSEVVNLRRTPNPELSTKSTASIFVGECDRKHNDMNFTRCQWPCPVKRHHQSADQLLFSAH</sequence>
<dbReference type="AlphaFoldDB" id="A0AAD9UFC3"/>
<accession>A0AAD9UFC3</accession>
<dbReference type="EMBL" id="JAODUO010000173">
    <property type="protein sequence ID" value="KAK2187249.1"/>
    <property type="molecule type" value="Genomic_DNA"/>
</dbReference>
<organism evidence="1 2">
    <name type="scientific">Ridgeia piscesae</name>
    <name type="common">Tubeworm</name>
    <dbReference type="NCBI Taxonomy" id="27915"/>
    <lineage>
        <taxon>Eukaryota</taxon>
        <taxon>Metazoa</taxon>
        <taxon>Spiralia</taxon>
        <taxon>Lophotrochozoa</taxon>
        <taxon>Annelida</taxon>
        <taxon>Polychaeta</taxon>
        <taxon>Sedentaria</taxon>
        <taxon>Canalipalpata</taxon>
        <taxon>Sabellida</taxon>
        <taxon>Siboglinidae</taxon>
        <taxon>Ridgeia</taxon>
    </lineage>
</organism>
<name>A0AAD9UFC3_RIDPI</name>
<dbReference type="Proteomes" id="UP001209878">
    <property type="component" value="Unassembled WGS sequence"/>
</dbReference>
<evidence type="ECO:0000313" key="2">
    <source>
        <dbReference type="Proteomes" id="UP001209878"/>
    </source>
</evidence>
<protein>
    <submittedName>
        <fullName evidence="1">Uncharacterized protein</fullName>
    </submittedName>
</protein>
<evidence type="ECO:0000313" key="1">
    <source>
        <dbReference type="EMBL" id="KAK2187249.1"/>
    </source>
</evidence>
<reference evidence="1" key="1">
    <citation type="journal article" date="2023" name="Mol. Biol. Evol.">
        <title>Third-Generation Sequencing Reveals the Adaptive Role of the Epigenome in Three Deep-Sea Polychaetes.</title>
        <authorList>
            <person name="Perez M."/>
            <person name="Aroh O."/>
            <person name="Sun Y."/>
            <person name="Lan Y."/>
            <person name="Juniper S.K."/>
            <person name="Young C.R."/>
            <person name="Angers B."/>
            <person name="Qian P.Y."/>
        </authorList>
    </citation>
    <scope>NUCLEOTIDE SEQUENCE</scope>
    <source>
        <strain evidence="1">R07B-5</strain>
    </source>
</reference>
<keyword evidence="2" id="KW-1185">Reference proteome</keyword>
<gene>
    <name evidence="1" type="ORF">NP493_172g03025</name>
</gene>